<reference evidence="1 2" key="1">
    <citation type="submission" date="2018-08" db="EMBL/GenBank/DDBJ databases">
        <title>Bacillus phenotypic plasticity.</title>
        <authorList>
            <person name="Hurtado E."/>
        </authorList>
    </citation>
    <scope>NUCLEOTIDE SEQUENCE [LARGE SCALE GENOMIC DNA]</scope>
    <source>
        <strain evidence="1 2">427</strain>
    </source>
</reference>
<accession>A0A5M8RLB6</accession>
<evidence type="ECO:0000313" key="1">
    <source>
        <dbReference type="EMBL" id="KAA6446732.1"/>
    </source>
</evidence>
<proteinExistence type="predicted"/>
<dbReference type="EMBL" id="QSND01000008">
    <property type="protein sequence ID" value="KAA6446732.1"/>
    <property type="molecule type" value="Genomic_DNA"/>
</dbReference>
<dbReference type="Proteomes" id="UP000324326">
    <property type="component" value="Unassembled WGS sequence"/>
</dbReference>
<sequence length="75" mass="8792">MAKVYKAEFYITDPNGEYHGTDDIKERIEESAAFRWALVHASDVKESKEFEWDADLIINHVAATTEDYEEYFKGR</sequence>
<evidence type="ECO:0000313" key="2">
    <source>
        <dbReference type="Proteomes" id="UP000324326"/>
    </source>
</evidence>
<organism evidence="1 2">
    <name type="scientific">Bacillus swezeyi</name>
    <dbReference type="NCBI Taxonomy" id="1925020"/>
    <lineage>
        <taxon>Bacteria</taxon>
        <taxon>Bacillati</taxon>
        <taxon>Bacillota</taxon>
        <taxon>Bacilli</taxon>
        <taxon>Bacillales</taxon>
        <taxon>Bacillaceae</taxon>
        <taxon>Bacillus</taxon>
    </lineage>
</organism>
<gene>
    <name evidence="1" type="ORF">DX927_23885</name>
</gene>
<comment type="caution">
    <text evidence="1">The sequence shown here is derived from an EMBL/GenBank/DDBJ whole genome shotgun (WGS) entry which is preliminary data.</text>
</comment>
<dbReference type="AlphaFoldDB" id="A0A5M8RLB6"/>
<dbReference type="RefSeq" id="WP_148959228.1">
    <property type="nucleotide sequence ID" value="NZ_QSND01000008.1"/>
</dbReference>
<protein>
    <submittedName>
        <fullName evidence="1">Uncharacterized protein</fullName>
    </submittedName>
</protein>
<name>A0A5M8RLB6_9BACI</name>